<dbReference type="EMBL" id="AKCV02000025">
    <property type="protein sequence ID" value="TMS57275.1"/>
    <property type="molecule type" value="Genomic_DNA"/>
</dbReference>
<evidence type="ECO:0000313" key="2">
    <source>
        <dbReference type="Proteomes" id="UP000004277"/>
    </source>
</evidence>
<proteinExistence type="predicted"/>
<gene>
    <name evidence="1" type="ORF">MW7_015150</name>
</gene>
<name>A0ACD3SM06_9BURK</name>
<protein>
    <submittedName>
        <fullName evidence="1">Ankyrin repeat domain-containing protein</fullName>
    </submittedName>
</protein>
<accession>A0ACD3SM06</accession>
<evidence type="ECO:0000313" key="1">
    <source>
        <dbReference type="EMBL" id="TMS57275.1"/>
    </source>
</evidence>
<dbReference type="Proteomes" id="UP000004277">
    <property type="component" value="Unassembled WGS sequence"/>
</dbReference>
<keyword evidence="2" id="KW-1185">Reference proteome</keyword>
<reference evidence="1" key="1">
    <citation type="submission" date="2019-05" db="EMBL/GenBank/DDBJ databases">
        <title>Revised genome assembly of Burkholderiaceae (previously Ralstonia) sp. PBA.</title>
        <authorList>
            <person name="Gan H.M."/>
        </authorList>
    </citation>
    <scope>NUCLEOTIDE SEQUENCE</scope>
    <source>
        <strain evidence="1">PBA</strain>
    </source>
</reference>
<comment type="caution">
    <text evidence="1">The sequence shown here is derived from an EMBL/GenBank/DDBJ whole genome shotgun (WGS) entry which is preliminary data.</text>
</comment>
<sequence length="959" mass="104894">MAHISSRAKSVHTLYRLIFPATHFAFVWLDEAVTKTTMCVPSPRPIFTEHAMTGKIPGQGGLLPLPPALPSPGATVVSKSTPTPHTRASLEVLPLEVLNLVTGYLGKQARRALRQTSPVMKQRIDVLEADHHERAAQVDTLLRIPHAQRRLDDLVRIGLLPSSALTYNFSTRKRAVLLSDNVIRGLLLNRDNHVGVDLDAFSRISSDRMPKVIGGIAQITGLLKNIASDQKSRSGKQSTTPSKFIQSNVFANALHNEYRSPFQECLRQFNADRRRGGKPNLALVKQWARAIHPDIHRISSPPLPQEDGAKAIVGEGGLTSLFDAACSHVEIVEILMESGADFNIAKADGQTPLICATRESHRDTEKVMVALLRKNPEAVDHADEDGRTALHWAARCLRPRKVEILLGYHADVNICDDQKRNALHNTFVRAIKRDYEKDCVQTVRLLLKAGIDLFKEDDAGKLPIDYVRQHSPDRTALIQMITDEMKARRHDFADGTSRPSLHTPTSSDIAGTMVEPLTSFTSAPGIPPGQGDSTPAAETAAELAPRTHSELESLPIELKGIIAASVGGEGLAALGRTSRYMRRFTQLPANRSFIRTAKVDAYLRSTPHAARRLKDLVAMGLLPRSARDYDFDGRQLAVLLASNVIKGFELNCDIGVNVDPEAFFQAGGERMPPVIDGIVDPTWSGNAIFSNANLAEIQLDTGESVTILSRLVKSNVFANIWCDNSRSLFNECLEVFAAGKSTGNDLDLELAKHWAHVVHPDILGIKQRPDAAGMSAVIAKRDGNCLCTAVRTHKDIVAILLERGVDFNIPSTDGRLPLTAAMRMINDGTPALMHMLLQQGVQVDAVDSSMYTALHTAAMCGHAQIAALLIGHGADIRKRDPVGRNALHNAFAIVRGQATETERLELTRCLAGAGVDLFEEDAMHMRPIDYLHQLKATQSCDRIIAFVVAAMRAKRPGSV</sequence>
<organism evidence="1 2">
    <name type="scientific">Imbroritus primus</name>
    <dbReference type="NCBI Taxonomy" id="3058603"/>
    <lineage>
        <taxon>Bacteria</taxon>
        <taxon>Pseudomonadati</taxon>
        <taxon>Pseudomonadota</taxon>
        <taxon>Betaproteobacteria</taxon>
        <taxon>Burkholderiales</taxon>
        <taxon>Burkholderiaceae</taxon>
        <taxon>Imbroritus</taxon>
    </lineage>
</organism>